<protein>
    <submittedName>
        <fullName evidence="3">Uncharacterized protein</fullName>
    </submittedName>
</protein>
<keyword evidence="2" id="KW-0812">Transmembrane</keyword>
<feature type="compositionally biased region" description="Low complexity" evidence="1">
    <location>
        <begin position="30"/>
        <end position="42"/>
    </location>
</feature>
<evidence type="ECO:0000256" key="1">
    <source>
        <dbReference type="SAM" id="MobiDB-lite"/>
    </source>
</evidence>
<evidence type="ECO:0000313" key="3">
    <source>
        <dbReference type="EMBL" id="TQJ00845.1"/>
    </source>
</evidence>
<keyword evidence="4" id="KW-1185">Reference proteome</keyword>
<accession>A0A542DCR3</accession>
<sequence>MSPLVWAILLIGVFVVIALGLRTMQRGGTARSARQSAESAQAPETAPVASR</sequence>
<dbReference type="Proteomes" id="UP000320876">
    <property type="component" value="Unassembled WGS sequence"/>
</dbReference>
<dbReference type="RefSeq" id="WP_170220673.1">
    <property type="nucleotide sequence ID" value="NZ_VFML01000001.1"/>
</dbReference>
<feature type="region of interest" description="Disordered" evidence="1">
    <location>
        <begin position="30"/>
        <end position="51"/>
    </location>
</feature>
<comment type="caution">
    <text evidence="3">The sequence shown here is derived from an EMBL/GenBank/DDBJ whole genome shotgun (WGS) entry which is preliminary data.</text>
</comment>
<dbReference type="EMBL" id="VFML01000001">
    <property type="protein sequence ID" value="TQJ00845.1"/>
    <property type="molecule type" value="Genomic_DNA"/>
</dbReference>
<evidence type="ECO:0000256" key="2">
    <source>
        <dbReference type="SAM" id="Phobius"/>
    </source>
</evidence>
<gene>
    <name evidence="3" type="ORF">FB471_0496</name>
</gene>
<name>A0A542DCR3_AMYCI</name>
<evidence type="ECO:0000313" key="4">
    <source>
        <dbReference type="Proteomes" id="UP000320876"/>
    </source>
</evidence>
<organism evidence="3 4">
    <name type="scientific">Amycolatopsis cihanbeyliensis</name>
    <dbReference type="NCBI Taxonomy" id="1128664"/>
    <lineage>
        <taxon>Bacteria</taxon>
        <taxon>Bacillati</taxon>
        <taxon>Actinomycetota</taxon>
        <taxon>Actinomycetes</taxon>
        <taxon>Pseudonocardiales</taxon>
        <taxon>Pseudonocardiaceae</taxon>
        <taxon>Amycolatopsis</taxon>
    </lineage>
</organism>
<keyword evidence="2" id="KW-0472">Membrane</keyword>
<proteinExistence type="predicted"/>
<feature type="transmembrane region" description="Helical" evidence="2">
    <location>
        <begin position="6"/>
        <end position="24"/>
    </location>
</feature>
<dbReference type="AlphaFoldDB" id="A0A542DCR3"/>
<keyword evidence="2" id="KW-1133">Transmembrane helix</keyword>
<reference evidence="3 4" key="1">
    <citation type="submission" date="2019-06" db="EMBL/GenBank/DDBJ databases">
        <title>Sequencing the genomes of 1000 actinobacteria strains.</title>
        <authorList>
            <person name="Klenk H.-P."/>
        </authorList>
    </citation>
    <scope>NUCLEOTIDE SEQUENCE [LARGE SCALE GENOMIC DNA]</scope>
    <source>
        <strain evidence="3 4">DSM 45679</strain>
    </source>
</reference>